<organism evidence="1 2">
    <name type="scientific">Phage Phass-1</name>
    <dbReference type="NCBI Taxonomy" id="3043662"/>
    <lineage>
        <taxon>Viruses</taxon>
        <taxon>Duplodnaviria</taxon>
        <taxon>Heunggongvirae</taxon>
        <taxon>Uroviricota</taxon>
        <taxon>Caudoviricetes</taxon>
        <taxon>Caudoviricetes code 15 clade</taxon>
    </lineage>
</organism>
<protein>
    <submittedName>
        <fullName evidence="1">Uncharacterized protein</fullName>
    </submittedName>
</protein>
<proteinExistence type="predicted"/>
<dbReference type="Proteomes" id="UP001237988">
    <property type="component" value="Segment"/>
</dbReference>
<name>A0AAF0LW22_9CAUD</name>
<dbReference type="EMBL" id="OQ749652">
    <property type="protein sequence ID" value="WIC39592.1"/>
    <property type="molecule type" value="Genomic_DNA"/>
</dbReference>
<evidence type="ECO:0000313" key="1">
    <source>
        <dbReference type="EMBL" id="WIC39592.1"/>
    </source>
</evidence>
<accession>A0AAF0LW22</accession>
<reference evidence="1" key="1">
    <citation type="submission" date="2023-04" db="EMBL/GenBank/DDBJ databases">
        <title>Bacteriophage Phass-1 Discovered in the Human Gut Virome - the Founding Member of the Proposed New Family Phassviridae.</title>
        <authorList>
            <person name="Tikunov A.Y."/>
            <person name="Morozova V.V."/>
            <person name="Chechushkov A.V."/>
            <person name="Tikunova N.V."/>
        </authorList>
    </citation>
    <scope>NUCLEOTIDE SEQUENCE</scope>
</reference>
<sequence>MEDGKAPYKITVSGLPNGIEGHEKKAPDGTWYFEISGTPTTPVESHDAILTISDYSPEVETVIYKIPIGQVVGELIWN</sequence>
<evidence type="ECO:0000313" key="2">
    <source>
        <dbReference type="Proteomes" id="UP001237988"/>
    </source>
</evidence>